<feature type="domain" description="FAD-binding PCMH-type" evidence="1">
    <location>
        <begin position="189"/>
        <end position="386"/>
    </location>
</feature>
<dbReference type="GO" id="GO:0005739">
    <property type="term" value="C:mitochondrion"/>
    <property type="evidence" value="ECO:0007669"/>
    <property type="project" value="TreeGrafter"/>
</dbReference>
<organism evidence="2 3">
    <name type="scientific">Thyridium curvatum</name>
    <dbReference type="NCBI Taxonomy" id="1093900"/>
    <lineage>
        <taxon>Eukaryota</taxon>
        <taxon>Fungi</taxon>
        <taxon>Dikarya</taxon>
        <taxon>Ascomycota</taxon>
        <taxon>Pezizomycotina</taxon>
        <taxon>Sordariomycetes</taxon>
        <taxon>Sordariomycetidae</taxon>
        <taxon>Thyridiales</taxon>
        <taxon>Thyridiaceae</taxon>
        <taxon>Thyridium</taxon>
    </lineage>
</organism>
<dbReference type="STRING" id="1093900.A0A507B149"/>
<dbReference type="InterPro" id="IPR010031">
    <property type="entry name" value="FAD_lactone_oxidase-like"/>
</dbReference>
<evidence type="ECO:0000313" key="3">
    <source>
        <dbReference type="Proteomes" id="UP000319257"/>
    </source>
</evidence>
<dbReference type="Proteomes" id="UP000319257">
    <property type="component" value="Unassembled WGS sequence"/>
</dbReference>
<dbReference type="RefSeq" id="XP_030997703.1">
    <property type="nucleotide sequence ID" value="XM_031137540.1"/>
</dbReference>
<dbReference type="PANTHER" id="PTHR43762">
    <property type="entry name" value="L-GULONOLACTONE OXIDASE"/>
    <property type="match status" value="1"/>
</dbReference>
<dbReference type="OrthoDB" id="610608at2759"/>
<dbReference type="InterPro" id="IPR016166">
    <property type="entry name" value="FAD-bd_PCMH"/>
</dbReference>
<dbReference type="GeneID" id="41967773"/>
<dbReference type="InParanoid" id="A0A507B149"/>
<dbReference type="PANTHER" id="PTHR43762:SF1">
    <property type="entry name" value="D-ARABINONO-1,4-LACTONE OXIDASE"/>
    <property type="match status" value="1"/>
</dbReference>
<keyword evidence="3" id="KW-1185">Reference proteome</keyword>
<dbReference type="InterPro" id="IPR036318">
    <property type="entry name" value="FAD-bd_PCMH-like_sf"/>
</dbReference>
<comment type="caution">
    <text evidence="2">The sequence shown here is derived from an EMBL/GenBank/DDBJ whole genome shotgun (WGS) entry which is preliminary data.</text>
</comment>
<reference evidence="2 3" key="1">
    <citation type="submission" date="2019-06" db="EMBL/GenBank/DDBJ databases">
        <title>Draft genome sequence of the filamentous fungus Phialemoniopsis curvata isolated from diesel fuel.</title>
        <authorList>
            <person name="Varaljay V.A."/>
            <person name="Lyon W.J."/>
            <person name="Crouch A.L."/>
            <person name="Drake C.E."/>
            <person name="Hollomon J.M."/>
            <person name="Nadeau L.J."/>
            <person name="Nunn H.S."/>
            <person name="Stevenson B.S."/>
            <person name="Bojanowski C.L."/>
            <person name="Crookes-Goodson W.J."/>
        </authorList>
    </citation>
    <scope>NUCLEOTIDE SEQUENCE [LARGE SCALE GENOMIC DNA]</scope>
    <source>
        <strain evidence="2 3">D216</strain>
    </source>
</reference>
<protein>
    <recommendedName>
        <fullName evidence="1">FAD-binding PCMH-type domain-containing protein</fullName>
    </recommendedName>
</protein>
<name>A0A507B149_9PEZI</name>
<accession>A0A507B149</accession>
<evidence type="ECO:0000259" key="1">
    <source>
        <dbReference type="PROSITE" id="PS51387"/>
    </source>
</evidence>
<dbReference type="Gene3D" id="3.30.43.10">
    <property type="entry name" value="Uridine Diphospho-n-acetylenolpyruvylglucosamine Reductase, domain 2"/>
    <property type="match status" value="1"/>
</dbReference>
<dbReference type="AlphaFoldDB" id="A0A507B149"/>
<dbReference type="PROSITE" id="PS51387">
    <property type="entry name" value="FAD_PCMH"/>
    <property type="match status" value="1"/>
</dbReference>
<gene>
    <name evidence="2" type="ORF">E0L32_000326</name>
</gene>
<sequence length="740" mass="83167">MAANTTSTQGGAWQTPVDDRVKILENALKSDKQLNEKLPGLESLLDDYLHQDGDFSEHDFHRRLLRVFRDSQVDYTYGNLLKGLTPDERNRISSFVDGTPIADCCLGFDMGPSLGVREHLQCLHDAHAVRVSASGAQKVKGLSMDGLEKDDNIFFRFVHGLAKLFHLDHPDKDSVVVYKDAKFQNWGLVVNYLPTYTCVPSSVKGVQRIVKFAKDHDMGVRVSGFRHSWAPIFGRNGQILISLIGLAEAEILPNTTALPLPEDAPNELESIEVASGAPRVKGNALVRVGVSTTNERLRRWCVKNKKYTLPLNVIMVEMTIGGTNGPICHGAGRAHQTLSDLVRKVEYVDCHGHLRVVDKPEHLKAAAGCFGLMGVITHITFEMSPMSYALMAPKKIPAVRAVPPPEDIEIPPALRVEGLTPAQKAQDLADFERQAASDYYCEWFWFPYSDYCWVNCWNATDDPAGAVDYPNEGMILFQFISQFTMNVLQNAAVLNELITAAELDEATVTLLSRAAMFAMPDKPVKTYLTDALHFQRGIQNIRVLDLEVEMPLPAKPDRPDAPDFGLARRAWWDAILACYRHTDRCPQRMPLEMRVMGGSEVVMAPQRGNALGTCAIEVLTLESARDIWDPYAQEVLDLWMGYRDPRSGDRLKTRPHWAKQWAQFQVEGRPWREWMKESSYKEEIVEFKDTLAAIGKEHGWTLADLKKRFSNDFFDWFYFSDGEVKTLPVNGNGVANGMSH</sequence>
<proteinExistence type="predicted"/>
<evidence type="ECO:0000313" key="2">
    <source>
        <dbReference type="EMBL" id="TPX15992.1"/>
    </source>
</evidence>
<dbReference type="SUPFAM" id="SSF56176">
    <property type="entry name" value="FAD-binding/transporter-associated domain-like"/>
    <property type="match status" value="1"/>
</dbReference>
<dbReference type="EMBL" id="SKBQ01000001">
    <property type="protein sequence ID" value="TPX15992.1"/>
    <property type="molecule type" value="Genomic_DNA"/>
</dbReference>
<dbReference type="Gene3D" id="3.30.465.10">
    <property type="match status" value="1"/>
</dbReference>
<dbReference type="InterPro" id="IPR016167">
    <property type="entry name" value="FAD-bd_PCMH_sub1"/>
</dbReference>
<dbReference type="GO" id="GO:0071949">
    <property type="term" value="F:FAD binding"/>
    <property type="evidence" value="ECO:0007669"/>
    <property type="project" value="InterPro"/>
</dbReference>
<dbReference type="InterPro" id="IPR016169">
    <property type="entry name" value="FAD-bd_PCMH_sub2"/>
</dbReference>
<dbReference type="GO" id="GO:0003885">
    <property type="term" value="F:D-arabinono-1,4-lactone oxidase activity"/>
    <property type="evidence" value="ECO:0007669"/>
    <property type="project" value="TreeGrafter"/>
</dbReference>